<protein>
    <submittedName>
        <fullName evidence="5">Tetratricopeptide repeat protein</fullName>
    </submittedName>
</protein>
<dbReference type="Pfam" id="PF07719">
    <property type="entry name" value="TPR_2"/>
    <property type="match status" value="1"/>
</dbReference>
<dbReference type="OrthoDB" id="9766710at2"/>
<dbReference type="InterPro" id="IPR013105">
    <property type="entry name" value="TPR_2"/>
</dbReference>
<dbReference type="PANTHER" id="PTHR12558:SF13">
    <property type="entry name" value="CELL DIVISION CYCLE PROTEIN 27 HOMOLOG"/>
    <property type="match status" value="1"/>
</dbReference>
<organism evidence="5 6">
    <name type="scientific">Polystyrenella longa</name>
    <dbReference type="NCBI Taxonomy" id="2528007"/>
    <lineage>
        <taxon>Bacteria</taxon>
        <taxon>Pseudomonadati</taxon>
        <taxon>Planctomycetota</taxon>
        <taxon>Planctomycetia</taxon>
        <taxon>Planctomycetales</taxon>
        <taxon>Planctomycetaceae</taxon>
        <taxon>Polystyrenella</taxon>
    </lineage>
</organism>
<reference evidence="5 6" key="1">
    <citation type="submission" date="2019-02" db="EMBL/GenBank/DDBJ databases">
        <title>Deep-cultivation of Planctomycetes and their phenomic and genomic characterization uncovers novel biology.</title>
        <authorList>
            <person name="Wiegand S."/>
            <person name="Jogler M."/>
            <person name="Boedeker C."/>
            <person name="Pinto D."/>
            <person name="Vollmers J."/>
            <person name="Rivas-Marin E."/>
            <person name="Kohn T."/>
            <person name="Peeters S.H."/>
            <person name="Heuer A."/>
            <person name="Rast P."/>
            <person name="Oberbeckmann S."/>
            <person name="Bunk B."/>
            <person name="Jeske O."/>
            <person name="Meyerdierks A."/>
            <person name="Storesund J.E."/>
            <person name="Kallscheuer N."/>
            <person name="Luecker S."/>
            <person name="Lage O.M."/>
            <person name="Pohl T."/>
            <person name="Merkel B.J."/>
            <person name="Hornburger P."/>
            <person name="Mueller R.-W."/>
            <person name="Bruemmer F."/>
            <person name="Labrenz M."/>
            <person name="Spormann A.M."/>
            <person name="Op den Camp H."/>
            <person name="Overmann J."/>
            <person name="Amann R."/>
            <person name="Jetten M.S.M."/>
            <person name="Mascher T."/>
            <person name="Medema M.H."/>
            <person name="Devos D.P."/>
            <person name="Kaster A.-K."/>
            <person name="Ovreas L."/>
            <person name="Rohde M."/>
            <person name="Galperin M.Y."/>
            <person name="Jogler C."/>
        </authorList>
    </citation>
    <scope>NUCLEOTIDE SEQUENCE [LARGE SCALE GENOMIC DNA]</scope>
    <source>
        <strain evidence="5 6">Pla110</strain>
    </source>
</reference>
<gene>
    <name evidence="5" type="ORF">Pla110_16590</name>
</gene>
<evidence type="ECO:0000256" key="3">
    <source>
        <dbReference type="PROSITE-ProRule" id="PRU00339"/>
    </source>
</evidence>
<feature type="transmembrane region" description="Helical" evidence="4">
    <location>
        <begin position="26"/>
        <end position="44"/>
    </location>
</feature>
<keyword evidence="4" id="KW-0472">Membrane</keyword>
<dbReference type="SMART" id="SM00028">
    <property type="entry name" value="TPR"/>
    <property type="match status" value="9"/>
</dbReference>
<keyword evidence="1" id="KW-0677">Repeat</keyword>
<evidence type="ECO:0000256" key="2">
    <source>
        <dbReference type="ARBA" id="ARBA00022803"/>
    </source>
</evidence>
<keyword evidence="6" id="KW-1185">Reference proteome</keyword>
<keyword evidence="2 3" id="KW-0802">TPR repeat</keyword>
<feature type="repeat" description="TPR" evidence="3">
    <location>
        <begin position="683"/>
        <end position="716"/>
    </location>
</feature>
<dbReference type="Pfam" id="PF13432">
    <property type="entry name" value="TPR_16"/>
    <property type="match status" value="2"/>
</dbReference>
<dbReference type="PANTHER" id="PTHR12558">
    <property type="entry name" value="CELL DIVISION CYCLE 16,23,27"/>
    <property type="match status" value="1"/>
</dbReference>
<evidence type="ECO:0000313" key="6">
    <source>
        <dbReference type="Proteomes" id="UP000317178"/>
    </source>
</evidence>
<dbReference type="EMBL" id="CP036281">
    <property type="protein sequence ID" value="QDU79939.1"/>
    <property type="molecule type" value="Genomic_DNA"/>
</dbReference>
<evidence type="ECO:0000256" key="4">
    <source>
        <dbReference type="SAM" id="Phobius"/>
    </source>
</evidence>
<dbReference type="InterPro" id="IPR011990">
    <property type="entry name" value="TPR-like_helical_dom_sf"/>
</dbReference>
<accession>A0A518CL44</accession>
<proteinExistence type="predicted"/>
<dbReference type="AlphaFoldDB" id="A0A518CL44"/>
<dbReference type="Proteomes" id="UP000317178">
    <property type="component" value="Chromosome"/>
</dbReference>
<sequence>MNWSPQAHTLSKSTPRSRESLSLNKLFGIWGFVVMLSGLLFVSIPSKAAESDPVQTESSESETSDSEKTPLEIYVERQQKLPIIIENLQFPDLKESPTEKDINKREALAHFLTARLLFNRNAHQQALSELQKAADLDPTSSEVYELLIPLAIGMNQSELVEKYVSKAEDADPENYELLVRVGRYMQRQNRMDEAIRLIRRATESSRIDHKSGEYVLFRFELGLLLTLTKDLEKAAEAYEVVFDAMIHPEEYELNSQIKARLMADRAQSLERIGRAFLDGDRLDLAEQAFEAASEFGTGKPAILGFNLASVYVKKGDYEKGLNNLQAYFDARLQTKGRDAYELLEQLLEKLDRSDDLIPSLEKLADNDPRNSKLKYFLAEQYIENDKLDEAEKLIKSTLESRGDPEGLISLAEIYFQRRQAEPLLDTMATAFKSQQNINALQDLMNRIEEDPELTKALMEVGESRLEENLGFEGALLMGKLAEKAKRSDLVSKFYTYALAERGDQAFRLYQSWGEYLMQQEEYEQAVEVWAAAGSESRLNSYRPIFLSREADAQVELENFEKAIAAVKKARSIRDTNEFHFQEAWIQYRASNDEEAIKLFEDVRTKKDINPRLQRSIHLILSNLYVQKGDITNGEKVLEDFIKFDPENPTVNNDLGYLYADQGKNLEQAEKMIRKAVDSDPDNAAFLDSLGWVLYKLGKPEEAITHLEKAIKILEEGDPTIYNHLGDCHYALGNKEEARKVWETALEKEKAAEAPNEKLVKELEEKLSSEKEATS</sequence>
<dbReference type="PROSITE" id="PS50005">
    <property type="entry name" value="TPR"/>
    <property type="match status" value="2"/>
</dbReference>
<dbReference type="InterPro" id="IPR019734">
    <property type="entry name" value="TPR_rpt"/>
</dbReference>
<dbReference type="RefSeq" id="WP_144994931.1">
    <property type="nucleotide sequence ID" value="NZ_CP036281.1"/>
</dbReference>
<keyword evidence="4" id="KW-0812">Transmembrane</keyword>
<dbReference type="SUPFAM" id="SSF48452">
    <property type="entry name" value="TPR-like"/>
    <property type="match status" value="3"/>
</dbReference>
<keyword evidence="4" id="KW-1133">Transmembrane helix</keyword>
<dbReference type="KEGG" id="plon:Pla110_16590"/>
<dbReference type="Gene3D" id="1.25.40.10">
    <property type="entry name" value="Tetratricopeptide repeat domain"/>
    <property type="match status" value="4"/>
</dbReference>
<evidence type="ECO:0000313" key="5">
    <source>
        <dbReference type="EMBL" id="QDU79939.1"/>
    </source>
</evidence>
<evidence type="ECO:0000256" key="1">
    <source>
        <dbReference type="ARBA" id="ARBA00022737"/>
    </source>
</evidence>
<feature type="repeat" description="TPR" evidence="3">
    <location>
        <begin position="107"/>
        <end position="140"/>
    </location>
</feature>
<name>A0A518CL44_9PLAN</name>